<dbReference type="EMBL" id="DAKRPA010000086">
    <property type="protein sequence ID" value="DAZ99302.1"/>
    <property type="molecule type" value="Genomic_DNA"/>
</dbReference>
<organism evidence="1 2">
    <name type="scientific">Lagenidium giganteum</name>
    <dbReference type="NCBI Taxonomy" id="4803"/>
    <lineage>
        <taxon>Eukaryota</taxon>
        <taxon>Sar</taxon>
        <taxon>Stramenopiles</taxon>
        <taxon>Oomycota</taxon>
        <taxon>Peronosporomycetes</taxon>
        <taxon>Pythiales</taxon>
        <taxon>Pythiaceae</taxon>
    </lineage>
</organism>
<reference evidence="1" key="2">
    <citation type="journal article" date="2023" name="Microbiol Resour">
        <title>Decontamination and Annotation of the Draft Genome Sequence of the Oomycete Lagenidium giganteum ARSEF 373.</title>
        <authorList>
            <person name="Morgan W.R."/>
            <person name="Tartar A."/>
        </authorList>
    </citation>
    <scope>NUCLEOTIDE SEQUENCE</scope>
    <source>
        <strain evidence="1">ARSEF 373</strain>
    </source>
</reference>
<name>A0AAV2YX97_9STRA</name>
<protein>
    <recommendedName>
        <fullName evidence="3">Transposase</fullName>
    </recommendedName>
</protein>
<keyword evidence="2" id="KW-1185">Reference proteome</keyword>
<proteinExistence type="predicted"/>
<dbReference type="PANTHER" id="PTHR34415:SF1">
    <property type="entry name" value="INTEGRASE CATALYTIC DOMAIN-CONTAINING PROTEIN"/>
    <property type="match status" value="1"/>
</dbReference>
<evidence type="ECO:0000313" key="1">
    <source>
        <dbReference type="EMBL" id="DAZ99302.1"/>
    </source>
</evidence>
<evidence type="ECO:0008006" key="3">
    <source>
        <dbReference type="Google" id="ProtNLM"/>
    </source>
</evidence>
<comment type="caution">
    <text evidence="1">The sequence shown here is derived from an EMBL/GenBank/DDBJ whole genome shotgun (WGS) entry which is preliminary data.</text>
</comment>
<evidence type="ECO:0000313" key="2">
    <source>
        <dbReference type="Proteomes" id="UP001146120"/>
    </source>
</evidence>
<dbReference type="Proteomes" id="UP001146120">
    <property type="component" value="Unassembled WGS sequence"/>
</dbReference>
<sequence>MTSAERKASILTCFAALSKSDEALASTRRLGTIRARYSYHLPLVGAVCRATFCKAFDIAPATVARYKQRVASGIFSATDHGGKANKNAQKIDTEWLELWFTKFARTVGDIVSVCMLTNVTKESKLIRTTTLEDHVA</sequence>
<accession>A0AAV2YX97</accession>
<dbReference type="AlphaFoldDB" id="A0AAV2YX97"/>
<dbReference type="PANTHER" id="PTHR34415">
    <property type="entry name" value="INTEGRASE CATALYTIC DOMAIN-CONTAINING PROTEIN"/>
    <property type="match status" value="1"/>
</dbReference>
<reference evidence="1" key="1">
    <citation type="submission" date="2022-11" db="EMBL/GenBank/DDBJ databases">
        <authorList>
            <person name="Morgan W.R."/>
            <person name="Tartar A."/>
        </authorList>
    </citation>
    <scope>NUCLEOTIDE SEQUENCE</scope>
    <source>
        <strain evidence="1">ARSEF 373</strain>
    </source>
</reference>
<gene>
    <name evidence="1" type="ORF">N0F65_005470</name>
</gene>